<dbReference type="AlphaFoldDB" id="A0A2H0TPQ9"/>
<dbReference type="EMBL" id="PFCB01000029">
    <property type="protein sequence ID" value="PIR74119.1"/>
    <property type="molecule type" value="Genomic_DNA"/>
</dbReference>
<feature type="transmembrane region" description="Helical" evidence="1">
    <location>
        <begin position="100"/>
        <end position="118"/>
    </location>
</feature>
<keyword evidence="1" id="KW-1133">Transmembrane helix</keyword>
<evidence type="ECO:0000313" key="3">
    <source>
        <dbReference type="Proteomes" id="UP000230154"/>
    </source>
</evidence>
<proteinExistence type="predicted"/>
<evidence type="ECO:0000256" key="1">
    <source>
        <dbReference type="SAM" id="Phobius"/>
    </source>
</evidence>
<sequence>MQQNILKNGVLVVSVFALIFLTNEPALALSLSDQVTGQINAGAQSAGLGTPVAPQAAIASIIEIILSVLGVFFMGLVVYAGYLMFTARGDETKVEKSKTTLRGAIIGLIIILSAYGITRVVSRTILHSTVGNPDAPIEGSGIRANCQGFDCTLEGL</sequence>
<gene>
    <name evidence="2" type="ORF">COU35_04140</name>
</gene>
<keyword evidence="1" id="KW-0812">Transmembrane</keyword>
<accession>A0A2H0TPQ9</accession>
<keyword evidence="1" id="KW-0472">Membrane</keyword>
<protein>
    <submittedName>
        <fullName evidence="2">Uncharacterized protein</fullName>
    </submittedName>
</protein>
<dbReference type="InterPro" id="IPR043993">
    <property type="entry name" value="T4SS_pilin"/>
</dbReference>
<name>A0A2H0TPQ9_9BACT</name>
<dbReference type="Pfam" id="PF18895">
    <property type="entry name" value="T4SS_pilin"/>
    <property type="match status" value="1"/>
</dbReference>
<evidence type="ECO:0000313" key="2">
    <source>
        <dbReference type="EMBL" id="PIR74119.1"/>
    </source>
</evidence>
<dbReference type="Proteomes" id="UP000230154">
    <property type="component" value="Unassembled WGS sequence"/>
</dbReference>
<feature type="transmembrane region" description="Helical" evidence="1">
    <location>
        <begin position="52"/>
        <end position="79"/>
    </location>
</feature>
<reference evidence="3" key="1">
    <citation type="submission" date="2017-09" db="EMBL/GenBank/DDBJ databases">
        <title>Depth-based differentiation of microbial function through sediment-hosted aquifers and enrichment of novel symbionts in the deep terrestrial subsurface.</title>
        <authorList>
            <person name="Probst A.J."/>
            <person name="Ladd B."/>
            <person name="Jarett J.K."/>
            <person name="Geller-Mcgrath D.E."/>
            <person name="Sieber C.M.K."/>
            <person name="Emerson J.B."/>
            <person name="Anantharaman K."/>
            <person name="Thomas B.C."/>
            <person name="Malmstrom R."/>
            <person name="Stieglmeier M."/>
            <person name="Klingl A."/>
            <person name="Woyke T."/>
            <person name="Ryan C.M."/>
            <person name="Banfield J.F."/>
        </authorList>
    </citation>
    <scope>NUCLEOTIDE SEQUENCE [LARGE SCALE GENOMIC DNA]</scope>
</reference>
<comment type="caution">
    <text evidence="2">The sequence shown here is derived from an EMBL/GenBank/DDBJ whole genome shotgun (WGS) entry which is preliminary data.</text>
</comment>
<organism evidence="2 3">
    <name type="scientific">Candidatus Magasanikbacteria bacterium CG10_big_fil_rev_8_21_14_0_10_47_10</name>
    <dbReference type="NCBI Taxonomy" id="1974652"/>
    <lineage>
        <taxon>Bacteria</taxon>
        <taxon>Candidatus Magasanikiibacteriota</taxon>
    </lineage>
</organism>